<keyword evidence="2" id="KW-1185">Reference proteome</keyword>
<proteinExistence type="predicted"/>
<name>A0ABZ2EZP5_9FIRM</name>
<reference evidence="1 2" key="1">
    <citation type="journal article" date="2023" name="PLoS ONE">
        <title>Genome-based metabolic and phylogenomic analysis of three Terrisporobacter species.</title>
        <authorList>
            <person name="Boer T."/>
            <person name="Bengelsdorf F.R."/>
            <person name="Bomeke M."/>
            <person name="Daniel R."/>
            <person name="Poehlein A."/>
        </authorList>
    </citation>
    <scope>NUCLEOTIDE SEQUENCE [LARGE SCALE GENOMIC DNA]</scope>
    <source>
        <strain evidence="1 2">DSM 1288</strain>
    </source>
</reference>
<organism evidence="1 2">
    <name type="scientific">Terrisporobacter glycolicus ATCC 14880 = DSM 1288</name>
    <dbReference type="NCBI Taxonomy" id="1121315"/>
    <lineage>
        <taxon>Bacteria</taxon>
        <taxon>Bacillati</taxon>
        <taxon>Bacillota</taxon>
        <taxon>Clostridia</taxon>
        <taxon>Peptostreptococcales</taxon>
        <taxon>Peptostreptococcaceae</taxon>
        <taxon>Terrisporobacter</taxon>
    </lineage>
</organism>
<evidence type="ECO:0000313" key="1">
    <source>
        <dbReference type="EMBL" id="WWD85031.1"/>
    </source>
</evidence>
<dbReference type="Proteomes" id="UP001348492">
    <property type="component" value="Chromosome"/>
</dbReference>
<dbReference type="RefSeq" id="WP_018591677.1">
    <property type="nucleotide sequence ID" value="NZ_CP117523.1"/>
</dbReference>
<accession>A0ABZ2EZP5</accession>
<gene>
    <name evidence="1" type="ORF">TEGL_34780</name>
</gene>
<protein>
    <submittedName>
        <fullName evidence="1">Uncharacterized protein</fullName>
    </submittedName>
</protein>
<evidence type="ECO:0000313" key="2">
    <source>
        <dbReference type="Proteomes" id="UP001348492"/>
    </source>
</evidence>
<dbReference type="EMBL" id="CP117523">
    <property type="protein sequence ID" value="WWD85031.1"/>
    <property type="molecule type" value="Genomic_DNA"/>
</dbReference>
<sequence length="208" mass="23251">MFELFKNLFSNKMGQEDSSLETTEVNELEVDEGTKVPKYILKEDAKIMSIPCDYQNVLPQSLLKIDKTLITNPDNVAVYINLGHLDSIDTIEEGVIDYPEVQNPCGEGTITGQAYLEKVILVGGVNYSVLLFDTVTKTKIYAGEIQYKTAYSLLTVLPLGVEPKIDTSLVKPVFFTKLTRLQDLEGVDYYLYTVDGTVELDYEGVITP</sequence>